<accession>A0A0P1A7Y8</accession>
<proteinExistence type="predicted"/>
<dbReference type="OMA" id="CHNGARS"/>
<reference evidence="2" key="1">
    <citation type="submission" date="2014-09" db="EMBL/GenBank/DDBJ databases">
        <authorList>
            <person name="Sharma Rahul"/>
            <person name="Thines Marco"/>
        </authorList>
    </citation>
    <scope>NUCLEOTIDE SEQUENCE [LARGE SCALE GENOMIC DNA]</scope>
</reference>
<keyword evidence="2" id="KW-1185">Reference proteome</keyword>
<sequence length="259" mass="27844">MASFLKIDSTNLVQDGICYSIEYNVDATQFWNNSFKIEVPTAATTSTISITLSDGLYSYSDINRSIRTALVNSGAYLIHGSGNNVFYIQLSENSVYYAAQFDFSATPTFLPAGLTRPASCLYSAGGTGLPTTSRVPRIIIDNAAFGKIVGLTIGTYPAVPATVSSAQLSNTIPQINPGSSCVVRCDIIKSEYVASGGILSAFDRGDAHVGQLISYKPSQYAWMNCHNGARSSITISIFNQNDLKVKLRDTSVSIMLPKK</sequence>
<name>A0A0P1A7Y8_PLAHL</name>
<protein>
    <submittedName>
        <fullName evidence="1">Uncharacterized protein</fullName>
    </submittedName>
</protein>
<dbReference type="RefSeq" id="XP_024573014.1">
    <property type="nucleotide sequence ID" value="XM_024721882.1"/>
</dbReference>
<organism evidence="1 2">
    <name type="scientific">Plasmopara halstedii</name>
    <name type="common">Downy mildew of sunflower</name>
    <dbReference type="NCBI Taxonomy" id="4781"/>
    <lineage>
        <taxon>Eukaryota</taxon>
        <taxon>Sar</taxon>
        <taxon>Stramenopiles</taxon>
        <taxon>Oomycota</taxon>
        <taxon>Peronosporomycetes</taxon>
        <taxon>Peronosporales</taxon>
        <taxon>Peronosporaceae</taxon>
        <taxon>Plasmopara</taxon>
    </lineage>
</organism>
<evidence type="ECO:0000313" key="2">
    <source>
        <dbReference type="Proteomes" id="UP000054928"/>
    </source>
</evidence>
<evidence type="ECO:0000313" key="1">
    <source>
        <dbReference type="EMBL" id="CEG36645.1"/>
    </source>
</evidence>
<dbReference type="AlphaFoldDB" id="A0A0P1A7Y8"/>
<dbReference type="Proteomes" id="UP000054928">
    <property type="component" value="Unassembled WGS sequence"/>
</dbReference>
<dbReference type="OrthoDB" id="101897at2759"/>
<dbReference type="GeneID" id="36398371"/>
<dbReference type="EMBL" id="CCYD01000217">
    <property type="protein sequence ID" value="CEG36645.1"/>
    <property type="molecule type" value="Genomic_DNA"/>
</dbReference>